<protein>
    <submittedName>
        <fullName evidence="2">Uncharacterized protein</fullName>
    </submittedName>
</protein>
<dbReference type="PANTHER" id="PTHR42085">
    <property type="entry name" value="F-BOX DOMAIN-CONTAINING PROTEIN"/>
    <property type="match status" value="1"/>
</dbReference>
<proteinExistence type="predicted"/>
<dbReference type="InterPro" id="IPR038883">
    <property type="entry name" value="AN11006-like"/>
</dbReference>
<dbReference type="AlphaFoldDB" id="A0A6G1KR33"/>
<dbReference type="Proteomes" id="UP000799428">
    <property type="component" value="Unassembled WGS sequence"/>
</dbReference>
<evidence type="ECO:0000313" key="2">
    <source>
        <dbReference type="EMBL" id="KAF2714787.1"/>
    </source>
</evidence>
<dbReference type="PANTHER" id="PTHR42085:SF1">
    <property type="entry name" value="F-BOX DOMAIN-CONTAINING PROTEIN"/>
    <property type="match status" value="1"/>
</dbReference>
<evidence type="ECO:0000256" key="1">
    <source>
        <dbReference type="SAM" id="MobiDB-lite"/>
    </source>
</evidence>
<feature type="compositionally biased region" description="Basic residues" evidence="1">
    <location>
        <begin position="154"/>
        <end position="167"/>
    </location>
</feature>
<gene>
    <name evidence="2" type="ORF">K504DRAFT_10350</name>
</gene>
<accession>A0A6G1KR33</accession>
<feature type="region of interest" description="Disordered" evidence="1">
    <location>
        <begin position="148"/>
        <end position="167"/>
    </location>
</feature>
<dbReference type="EMBL" id="MU005764">
    <property type="protein sequence ID" value="KAF2714787.1"/>
    <property type="molecule type" value="Genomic_DNA"/>
</dbReference>
<evidence type="ECO:0000313" key="3">
    <source>
        <dbReference type="Proteomes" id="UP000799428"/>
    </source>
</evidence>
<keyword evidence="3" id="KW-1185">Reference proteome</keyword>
<name>A0A6G1KR33_9PLEO</name>
<organism evidence="2 3">
    <name type="scientific">Pleomassaria siparia CBS 279.74</name>
    <dbReference type="NCBI Taxonomy" id="1314801"/>
    <lineage>
        <taxon>Eukaryota</taxon>
        <taxon>Fungi</taxon>
        <taxon>Dikarya</taxon>
        <taxon>Ascomycota</taxon>
        <taxon>Pezizomycotina</taxon>
        <taxon>Dothideomycetes</taxon>
        <taxon>Pleosporomycetidae</taxon>
        <taxon>Pleosporales</taxon>
        <taxon>Pleomassariaceae</taxon>
        <taxon>Pleomassaria</taxon>
    </lineage>
</organism>
<dbReference type="OrthoDB" id="72726at2759"/>
<sequence>MYRCFLHTKRCRSTTTCTETQPFPNRNGIFPFLALPRELRDQVYEYALLLLRKKDTATVKKKGIIRLDPKDIELELQNQVANTPMQAHDSVSTHAYQQSCLPLTPLIPSPSTPKHHMRTALLVVNRQLYAELLPLFYKHVTFVHDRENGAAHPSRTRQRRRTLNHAI</sequence>
<reference evidence="2" key="1">
    <citation type="journal article" date="2020" name="Stud. Mycol.">
        <title>101 Dothideomycetes genomes: a test case for predicting lifestyles and emergence of pathogens.</title>
        <authorList>
            <person name="Haridas S."/>
            <person name="Albert R."/>
            <person name="Binder M."/>
            <person name="Bloem J."/>
            <person name="Labutti K."/>
            <person name="Salamov A."/>
            <person name="Andreopoulos B."/>
            <person name="Baker S."/>
            <person name="Barry K."/>
            <person name="Bills G."/>
            <person name="Bluhm B."/>
            <person name="Cannon C."/>
            <person name="Castanera R."/>
            <person name="Culley D."/>
            <person name="Daum C."/>
            <person name="Ezra D."/>
            <person name="Gonzalez J."/>
            <person name="Henrissat B."/>
            <person name="Kuo A."/>
            <person name="Liang C."/>
            <person name="Lipzen A."/>
            <person name="Lutzoni F."/>
            <person name="Magnuson J."/>
            <person name="Mondo S."/>
            <person name="Nolan M."/>
            <person name="Ohm R."/>
            <person name="Pangilinan J."/>
            <person name="Park H.-J."/>
            <person name="Ramirez L."/>
            <person name="Alfaro M."/>
            <person name="Sun H."/>
            <person name="Tritt A."/>
            <person name="Yoshinaga Y."/>
            <person name="Zwiers L.-H."/>
            <person name="Turgeon B."/>
            <person name="Goodwin S."/>
            <person name="Spatafora J."/>
            <person name="Crous P."/>
            <person name="Grigoriev I."/>
        </authorList>
    </citation>
    <scope>NUCLEOTIDE SEQUENCE</scope>
    <source>
        <strain evidence="2">CBS 279.74</strain>
    </source>
</reference>